<proteinExistence type="predicted"/>
<evidence type="ECO:0000313" key="1">
    <source>
        <dbReference type="EMBL" id="MEC3938080.1"/>
    </source>
</evidence>
<dbReference type="EMBL" id="JAYMCU010000037">
    <property type="protein sequence ID" value="MEC3938080.1"/>
    <property type="molecule type" value="Genomic_DNA"/>
</dbReference>
<reference evidence="1 2" key="1">
    <citation type="submission" date="2024-01" db="EMBL/GenBank/DDBJ databases">
        <title>Comparative Genomics of Leclercia adecarboxylata Strains Isolated from Several Sources.</title>
        <authorList>
            <person name="Yescas-Zazueta V."/>
            <person name="Balbuena-Alonso M.G."/>
            <person name="Valencia D."/>
            <person name="Mendez-Pfeiffer P.A."/>
            <person name="Ballesteros-Monrreal M.G."/>
            <person name="Rocha-Gracia R.D.C."/>
            <person name="Barrios-Villa E."/>
        </authorList>
    </citation>
    <scope>NUCLEOTIDE SEQUENCE [LARGE SCALE GENOMIC DNA]</scope>
    <source>
        <strain evidence="1 2">33MEM</strain>
    </source>
</reference>
<gene>
    <name evidence="1" type="ORF">VOF76_18110</name>
</gene>
<comment type="caution">
    <text evidence="1">The sequence shown here is derived from an EMBL/GenBank/DDBJ whole genome shotgun (WGS) entry which is preliminary data.</text>
</comment>
<accession>A0ABU6I917</accession>
<organism evidence="1 2">
    <name type="scientific">Leclercia adecarboxylata</name>
    <dbReference type="NCBI Taxonomy" id="83655"/>
    <lineage>
        <taxon>Bacteria</taxon>
        <taxon>Pseudomonadati</taxon>
        <taxon>Pseudomonadota</taxon>
        <taxon>Gammaproteobacteria</taxon>
        <taxon>Enterobacterales</taxon>
        <taxon>Enterobacteriaceae</taxon>
        <taxon>Leclercia</taxon>
    </lineage>
</organism>
<dbReference type="Proteomes" id="UP001357437">
    <property type="component" value="Unassembled WGS sequence"/>
</dbReference>
<keyword evidence="2" id="KW-1185">Reference proteome</keyword>
<evidence type="ECO:0008006" key="3">
    <source>
        <dbReference type="Google" id="ProtNLM"/>
    </source>
</evidence>
<dbReference type="RefSeq" id="WP_146090762.1">
    <property type="nucleotide sequence ID" value="NZ_CP102376.1"/>
</dbReference>
<evidence type="ECO:0000313" key="2">
    <source>
        <dbReference type="Proteomes" id="UP001357437"/>
    </source>
</evidence>
<name>A0ABU6I917_9ENTR</name>
<protein>
    <recommendedName>
        <fullName evidence="3">Ead/Ea22-like family protein</fullName>
    </recommendedName>
</protein>
<sequence>MKLSNDQVTELMASADPYVRLMASELMAHRIDEPATCAEVALLREENQYIRMRFKESDLLFGKMILAMRAAIIESEHGKGAEAGIEWLIDALEGPGELPPANETDARVYFERELVSIDAEMDVCFDYFQARQKKIIAAQQAQGEKA</sequence>